<dbReference type="Pfam" id="PF21307">
    <property type="entry name" value="Glyco_hydro_95_C"/>
    <property type="match status" value="1"/>
</dbReference>
<evidence type="ECO:0000256" key="2">
    <source>
        <dbReference type="SAM" id="SignalP"/>
    </source>
</evidence>
<reference evidence="7" key="1">
    <citation type="submission" date="2017-02" db="EMBL/GenBank/DDBJ databases">
        <authorList>
            <person name="Varghese N."/>
            <person name="Submissions S."/>
        </authorList>
    </citation>
    <scope>NUCLEOTIDE SEQUENCE [LARGE SCALE GENOMIC DNA]</scope>
    <source>
        <strain evidence="7">DSM 22224</strain>
    </source>
</reference>
<evidence type="ECO:0000313" key="7">
    <source>
        <dbReference type="Proteomes" id="UP000190367"/>
    </source>
</evidence>
<evidence type="ECO:0000259" key="4">
    <source>
        <dbReference type="Pfam" id="PF21307"/>
    </source>
</evidence>
<keyword evidence="7" id="KW-1185">Reference proteome</keyword>
<accession>A0A1T4M1K3</accession>
<protein>
    <submittedName>
        <fullName evidence="6">Alpha-L-fucosidase 2</fullName>
    </submittedName>
</protein>
<evidence type="ECO:0000259" key="5">
    <source>
        <dbReference type="Pfam" id="PF22124"/>
    </source>
</evidence>
<dbReference type="Gene3D" id="2.60.40.1180">
    <property type="entry name" value="Golgi alpha-mannosidase II"/>
    <property type="match status" value="1"/>
</dbReference>
<dbReference type="Gene3D" id="2.70.98.50">
    <property type="entry name" value="putative glycoside hydrolase family protein from bacillus halodurans"/>
    <property type="match status" value="1"/>
</dbReference>
<dbReference type="STRING" id="634771.SAMN04488128_101891"/>
<evidence type="ECO:0000313" key="6">
    <source>
        <dbReference type="EMBL" id="SJZ60658.1"/>
    </source>
</evidence>
<dbReference type="PIRSF" id="PIRSF007663">
    <property type="entry name" value="UCP007663"/>
    <property type="match status" value="1"/>
</dbReference>
<feature type="domain" description="Glycosyl hydrolase family 95 N-terminal" evidence="3">
    <location>
        <begin position="26"/>
        <end position="283"/>
    </location>
</feature>
<evidence type="ECO:0000259" key="3">
    <source>
        <dbReference type="Pfam" id="PF14498"/>
    </source>
</evidence>
<dbReference type="GO" id="GO:0004560">
    <property type="term" value="F:alpha-L-fucosidase activity"/>
    <property type="evidence" value="ECO:0007669"/>
    <property type="project" value="InterPro"/>
</dbReference>
<sequence>MKYLITCLLAAATTATAFAQQRSMKLWYTSPASATAKDGTSPWKDDPAWLQALPIGNGNIGAMVFGDVNQERIQLNEKTLWNGSQADNDNPEAAKYLPEIRNLLFQGKFKEATELTNKTQICKGAGSGHGDGSKVPFGSFQTLGDLRLDFGKSSRCAGYQRSLQLDDAIVRVSYEQDGVHYTREYFVSAPANVLAVKLSADKKGAISFSATMDRPERFTTKATANELVMSGALNNGKGGDGMKYMARLQARNKGGQITYSGNQLTVKGADEVILYLAASTDYLPNYPVFKGRDFKGLTAKALRTATSQSYTQLKQAHVKDYQRLYNRVALQLADDTADDVPTDVRLQRIKETGNDNHLTELYFQYGRYLLISSARKNTLPANLQGIWGNKTLAPWNGDYHTDINVQMNYWPAEVTNLGELHLSLTNFIQRLEKPATRSAAVQFGGAGWCIGPIVNVWGFTSPGEHPSWGLTAGSSGWICEHLWEHFAFTRDSAYLRKVYPTLREVARFYMGWLVKDPVTGKLVSGPASSPENAFEAPDGSNGTISMGPSHDQEVIQELFTNVLQAAEVLQQTDPFLDKLRDAKNNLLQPQIGEDGRVLEWAKPYPEKEPGHRHMSHLYALYPGNAFNETQTPQYLNAARKSIEYRLQHGGAQTGWSAAWVTNMWARLKNGPEALKAFNIILADKSAYNLFNLHPPFQIDGNFGATAGIAEMLLQSHESMITLLPALPAAWKNGMVNGLCARGGFVVNISWKEEKLAAATLHATKGGGCQVRYRDQIVVLNTEAGKDYPLDALLR</sequence>
<dbReference type="InterPro" id="IPR016518">
    <property type="entry name" value="Alpha-L-fucosidase"/>
</dbReference>
<dbReference type="Proteomes" id="UP000190367">
    <property type="component" value="Unassembled WGS sequence"/>
</dbReference>
<feature type="region of interest" description="Disordered" evidence="1">
    <location>
        <begin position="524"/>
        <end position="545"/>
    </location>
</feature>
<dbReference type="GO" id="GO:0005975">
    <property type="term" value="P:carbohydrate metabolic process"/>
    <property type="evidence" value="ECO:0007669"/>
    <property type="project" value="InterPro"/>
</dbReference>
<feature type="domain" description="Glycosyl hydrolase family 95 catalytic" evidence="5">
    <location>
        <begin position="309"/>
        <end position="712"/>
    </location>
</feature>
<dbReference type="Pfam" id="PF14498">
    <property type="entry name" value="Glyco_hyd_65N_2"/>
    <property type="match status" value="1"/>
</dbReference>
<keyword evidence="2" id="KW-0732">Signal</keyword>
<evidence type="ECO:0000256" key="1">
    <source>
        <dbReference type="SAM" id="MobiDB-lite"/>
    </source>
</evidence>
<dbReference type="EMBL" id="FUWZ01000001">
    <property type="protein sequence ID" value="SJZ60658.1"/>
    <property type="molecule type" value="Genomic_DNA"/>
</dbReference>
<dbReference type="RefSeq" id="WP_078667531.1">
    <property type="nucleotide sequence ID" value="NZ_FUWZ01000001.1"/>
</dbReference>
<dbReference type="SUPFAM" id="SSF48208">
    <property type="entry name" value="Six-hairpin glycosidases"/>
    <property type="match status" value="1"/>
</dbReference>
<dbReference type="InterPro" id="IPR049053">
    <property type="entry name" value="AFCA-like_C"/>
</dbReference>
<dbReference type="PANTHER" id="PTHR31084:SF0">
    <property type="entry name" value="ALPHA-L-FUCOSIDASE 2"/>
    <property type="match status" value="1"/>
</dbReference>
<feature type="chain" id="PRO_5012639857" evidence="2">
    <location>
        <begin position="20"/>
        <end position="794"/>
    </location>
</feature>
<dbReference type="InterPro" id="IPR013780">
    <property type="entry name" value="Glyco_hydro_b"/>
</dbReference>
<dbReference type="AlphaFoldDB" id="A0A1T4M1K3"/>
<feature type="signal peptide" evidence="2">
    <location>
        <begin position="1"/>
        <end position="19"/>
    </location>
</feature>
<dbReference type="InterPro" id="IPR008928">
    <property type="entry name" value="6-hairpin_glycosidase_sf"/>
</dbReference>
<dbReference type="PANTHER" id="PTHR31084">
    <property type="entry name" value="ALPHA-L-FUCOSIDASE 2"/>
    <property type="match status" value="1"/>
</dbReference>
<proteinExistence type="predicted"/>
<dbReference type="InterPro" id="IPR054363">
    <property type="entry name" value="GH95_cat"/>
</dbReference>
<gene>
    <name evidence="6" type="ORF">SAMN04488128_101891</name>
</gene>
<name>A0A1T4M1K3_9BACT</name>
<feature type="domain" description="Alpha fucosidase A-like C-terminal" evidence="4">
    <location>
        <begin position="714"/>
        <end position="781"/>
    </location>
</feature>
<dbReference type="Pfam" id="PF22124">
    <property type="entry name" value="Glyco_hydro_95_cat"/>
    <property type="match status" value="1"/>
</dbReference>
<dbReference type="OrthoDB" id="9768507at2"/>
<dbReference type="InterPro" id="IPR027414">
    <property type="entry name" value="GH95_N_dom"/>
</dbReference>
<organism evidence="6 7">
    <name type="scientific">Chitinophaga eiseniae</name>
    <dbReference type="NCBI Taxonomy" id="634771"/>
    <lineage>
        <taxon>Bacteria</taxon>
        <taxon>Pseudomonadati</taxon>
        <taxon>Bacteroidota</taxon>
        <taxon>Chitinophagia</taxon>
        <taxon>Chitinophagales</taxon>
        <taxon>Chitinophagaceae</taxon>
        <taxon>Chitinophaga</taxon>
    </lineage>
</organism>